<dbReference type="AlphaFoldDB" id="A0A6J4T671"/>
<name>A0A6J4T671_9ACTN</name>
<organism evidence="2">
    <name type="scientific">uncultured Solirubrobacteraceae bacterium</name>
    <dbReference type="NCBI Taxonomy" id="1162706"/>
    <lineage>
        <taxon>Bacteria</taxon>
        <taxon>Bacillati</taxon>
        <taxon>Actinomycetota</taxon>
        <taxon>Thermoleophilia</taxon>
        <taxon>Solirubrobacterales</taxon>
        <taxon>Solirubrobacteraceae</taxon>
        <taxon>environmental samples</taxon>
    </lineage>
</organism>
<proteinExistence type="predicted"/>
<feature type="non-terminal residue" evidence="2">
    <location>
        <position position="64"/>
    </location>
</feature>
<accession>A0A6J4T671</accession>
<feature type="region of interest" description="Disordered" evidence="1">
    <location>
        <begin position="1"/>
        <end position="64"/>
    </location>
</feature>
<evidence type="ECO:0000313" key="2">
    <source>
        <dbReference type="EMBL" id="CAA9514308.1"/>
    </source>
</evidence>
<feature type="non-terminal residue" evidence="2">
    <location>
        <position position="1"/>
    </location>
</feature>
<evidence type="ECO:0000256" key="1">
    <source>
        <dbReference type="SAM" id="MobiDB-lite"/>
    </source>
</evidence>
<gene>
    <name evidence="2" type="ORF">AVDCRST_MAG69-2670</name>
</gene>
<feature type="compositionally biased region" description="Basic residues" evidence="1">
    <location>
        <begin position="1"/>
        <end position="10"/>
    </location>
</feature>
<dbReference type="EMBL" id="CADCVP010000294">
    <property type="protein sequence ID" value="CAA9514308.1"/>
    <property type="molecule type" value="Genomic_DNA"/>
</dbReference>
<feature type="compositionally biased region" description="Basic residues" evidence="1">
    <location>
        <begin position="19"/>
        <end position="35"/>
    </location>
</feature>
<protein>
    <submittedName>
        <fullName evidence="2">Uncharacterized protein</fullName>
    </submittedName>
</protein>
<sequence>DPRRRRRRALPGRSGPRPARGHAPRGRGPRRRGRRGGAVLRRGGGRAAPRGPGPGRPGARRRAS</sequence>
<reference evidence="2" key="1">
    <citation type="submission" date="2020-02" db="EMBL/GenBank/DDBJ databases">
        <authorList>
            <person name="Meier V. D."/>
        </authorList>
    </citation>
    <scope>NUCLEOTIDE SEQUENCE</scope>
    <source>
        <strain evidence="2">AVDCRST_MAG69</strain>
    </source>
</reference>